<evidence type="ECO:0008006" key="4">
    <source>
        <dbReference type="Google" id="ProtNLM"/>
    </source>
</evidence>
<proteinExistence type="predicted"/>
<protein>
    <recommendedName>
        <fullName evidence="4">DUF2127 domain-containing protein</fullName>
    </recommendedName>
</protein>
<evidence type="ECO:0000256" key="1">
    <source>
        <dbReference type="SAM" id="Phobius"/>
    </source>
</evidence>
<dbReference type="Proteomes" id="UP000249898">
    <property type="component" value="Chromosome"/>
</dbReference>
<feature type="transmembrane region" description="Helical" evidence="1">
    <location>
        <begin position="123"/>
        <end position="143"/>
    </location>
</feature>
<evidence type="ECO:0000313" key="2">
    <source>
        <dbReference type="EMBL" id="AWY00311.1"/>
    </source>
</evidence>
<keyword evidence="1" id="KW-0472">Membrane</keyword>
<reference evidence="2 3" key="1">
    <citation type="submission" date="2016-06" db="EMBL/GenBank/DDBJ databases">
        <title>The sequenced genome of the ice-adhering bacterium Marinomonas primoryensis, from Antarctica.</title>
        <authorList>
            <person name="Graham L."/>
            <person name="Vance T.D.R."/>
            <person name="Davies P.L."/>
        </authorList>
    </citation>
    <scope>NUCLEOTIDE SEQUENCE [LARGE SCALE GENOMIC DNA]</scope>
    <source>
        <strain evidence="2 3">AceL</strain>
    </source>
</reference>
<organism evidence="2 3">
    <name type="scientific">Marinomonas primoryensis</name>
    <dbReference type="NCBI Taxonomy" id="178399"/>
    <lineage>
        <taxon>Bacteria</taxon>
        <taxon>Pseudomonadati</taxon>
        <taxon>Pseudomonadota</taxon>
        <taxon>Gammaproteobacteria</taxon>
        <taxon>Oceanospirillales</taxon>
        <taxon>Oceanospirillaceae</taxon>
        <taxon>Marinomonas</taxon>
    </lineage>
</organism>
<feature type="transmembrane region" description="Helical" evidence="1">
    <location>
        <begin position="99"/>
        <end position="117"/>
    </location>
</feature>
<dbReference type="OrthoDB" id="121772at2"/>
<dbReference type="Pfam" id="PF09900">
    <property type="entry name" value="DUF2127"/>
    <property type="match status" value="1"/>
</dbReference>
<keyword evidence="1" id="KW-1133">Transmembrane helix</keyword>
<sequence>MKFEGLNVIALLEGIKGILALLVAVGVNALAGQDLYQLTEQMIRQWSLSPSDHYLALFLNLIEKLNHQSLTWVTLLAFLYASFRFVMSYVLWNKLRWTEWFAFISGSLYIPFELYAISQTPNLVNFSILAFNLMVVTYLYWVLKRGARP</sequence>
<evidence type="ECO:0000313" key="3">
    <source>
        <dbReference type="Proteomes" id="UP000249898"/>
    </source>
</evidence>
<dbReference type="RefSeq" id="WP_112137840.1">
    <property type="nucleotide sequence ID" value="NZ_CP016181.1"/>
</dbReference>
<feature type="transmembrane region" description="Helical" evidence="1">
    <location>
        <begin position="7"/>
        <end position="31"/>
    </location>
</feature>
<dbReference type="InterPro" id="IPR021125">
    <property type="entry name" value="DUF2127"/>
</dbReference>
<dbReference type="EMBL" id="CP016181">
    <property type="protein sequence ID" value="AWY00311.1"/>
    <property type="molecule type" value="Genomic_DNA"/>
</dbReference>
<keyword evidence="1" id="KW-0812">Transmembrane</keyword>
<dbReference type="AlphaFoldDB" id="A0A2Z4PRV1"/>
<accession>A0A2Z4PRV1</accession>
<gene>
    <name evidence="2" type="ORF">A8139_10080</name>
</gene>
<feature type="transmembrane region" description="Helical" evidence="1">
    <location>
        <begin position="70"/>
        <end position="92"/>
    </location>
</feature>
<name>A0A2Z4PRV1_9GAMM</name>